<keyword evidence="14" id="KW-0539">Nucleus</keyword>
<keyword evidence="8" id="KW-0274">FAD</keyword>
<keyword evidence="4" id="KW-0285">Flavoprotein</keyword>
<protein>
    <recommendedName>
        <fullName evidence="22">C2H2-type domain-containing protein</fullName>
    </recommendedName>
</protein>
<dbReference type="InterPro" id="IPR013087">
    <property type="entry name" value="Znf_C2H2_type"/>
</dbReference>
<dbReference type="GO" id="GO:0016709">
    <property type="term" value="F:oxidoreductase activity, acting on paired donors, with incorporation or reduction of molecular oxygen, NAD(P)H as one donor, and incorporation of one atom of oxygen"/>
    <property type="evidence" value="ECO:0007669"/>
    <property type="project" value="UniProtKB-ARBA"/>
</dbReference>
<dbReference type="SMART" id="SM00355">
    <property type="entry name" value="ZnF_C2H2"/>
    <property type="match status" value="1"/>
</dbReference>
<evidence type="ECO:0000313" key="20">
    <source>
        <dbReference type="EMBL" id="USP77052.1"/>
    </source>
</evidence>
<dbReference type="InterPro" id="IPR036188">
    <property type="entry name" value="FAD/NAD-bd_sf"/>
</dbReference>
<keyword evidence="21" id="KW-1185">Reference proteome</keyword>
<sequence>MADSRRPNILSIDGGGVRGLSALIILQHIMERVNRNRQEKGLEPQEPWQTFQLIGGTSTGGIIAVMLGRLRMSIADCRAAYETLSVQSFTPLRSNVNIIASTIGLWSAGATFDVEELEKSIRQVIKANLKHGESDPDLALLKEDNGIDQCGRACKVFVACTHQDITKLAIFRSYLHPTKVRRKVVENCLIWQACRATSAAPTFFPPIEIGGQTFLDGGLVNNNPVHIAYEEARSLWPAEEPLLVSIGTGDAPMEEFGGNLVQIVKSLKTIATETEETANTFLESDSGRAMTKDGRYFRFNVPNLGMIGLEEWKETGKITTHTEYYLDKGDMAPKTDACVQKLSETISQAEADEERRKKAWLSARSDSFPVAPQTHYIAVEKFRASNEGVPDTDYPGRYYYYRENVDLSGYPAGVRVDAHCHKQGNRPVSNCIITCRRTCNLQIRGQDRWIIPGRYRTLWTFWFIAGRKYSPTNRPSGFIPELPQENSLRERFFPSAVEAEAPPKLDSGFFYPWPLICSVGRPKRYQDFLYEEFDLDKNPLVAKVLLLEGFKELHIDPGMWNTFRNTGWYKVPGPLIDVANDGELAFTATMGISIFNRHVDSETFIPVDSQTNGFEVNGRDKAVEVPVLVIGGGPSGLLQAYLLSQLGVKTLVIERYPERLGAPKAHALSPRSLEICRQFGLDMGHIRSLGTQRDDAYWVNFLTTLSGQVLGRLPYERMDLGVLDFTPEMIHNIPQPDFEQYLCEKLSNKDNVDIRKGLSFVSLEENKDSITTVVEERATGQLYKVRSKYVVACDGAKSKVREFIGIESNGEDSYETMMTIHFSANLREVVGDRVGMLHWLFDPMASGFIIAYDLLGNAVLISNFDSGKYPVESWSEDLCLQVLKEAIGKDVSPTILSYRPWILSRKVAKSYRQENVFLAGDAAHSFPPTGGLGLNSGLADVHNLAFKIAHVYHGAAEAAVLDSYGDERRHVAEVNSRQSVKNGQKIFGLLKALGTAGISDTNEARQNLLKAIKDPAKMKEIEVGVEEQREHFDNLNLHIGYVYGDTQIPSHASHFRPSFCPGARLPHAWLQGSLPATVPQLKPVNLGYMKELTTDQIKARQYSTLDLCAPNAWTVLLPAKNSSLDGAISSIAAEYSNIKFNSLKIGKDFDVVTGNTDLDWLVQSGLSEGRALLIRPDQHVFGSFGTENEAKEVGQNVAKFLDTGAKPFSCHICGRQFSRPDSVIRHERTHTRVELRQQQQQQQQQRVAWPLSPGTPDYASFQSADNQHQSGSYQAGSSIEAGSMLVGPALAGSELNDLSISLEWPDAEALLQSIVTSDWGSLTLPPGSMPAAPPRQHPAPQPNLSCNVEPMHANDIQGSEQLSPLNGSREAIQSLSDMVTSLNTDLKLTSQVFHSLGFNWANQNSLFRPSTSQQPTCSTEQASGEHAWEKWAATEVHHRALIGHYILEGQLGYLSGRPAASLLHATNNLRLSAHSKVFQAQDAPQWRHELEEQQPHDSTFTFCDIYYELFSATHHEDDSSSCLYSLTMSLDVRVVLECLHALVRDNRGAYSSRSIVNIPALPEVKLALARVFQFLTNTWSLGRSERLELIIHWHFVCLDLLCNSIELLDQICRYMHINQHISKTRNSGSELSDSLKWIRESTDAKYAFLHAVAIQDMIGQLPFNRTNTFWMPIPLFAASIFYSLFRLSGVVSVSVPTAVHWESTLIAQPNIGEAPESLRRDTSWRKTQSFLLSDLTMPNYTLGPTRNIPFDMKKIQTIMHGLAIQWGMSVEMETILSRLETLNPSKD</sequence>
<evidence type="ECO:0000256" key="17">
    <source>
        <dbReference type="SAM" id="MobiDB-lite"/>
    </source>
</evidence>
<dbReference type="GO" id="GO:0016042">
    <property type="term" value="P:lipid catabolic process"/>
    <property type="evidence" value="ECO:0007669"/>
    <property type="project" value="UniProtKB-UniRule"/>
</dbReference>
<dbReference type="EMBL" id="CP089276">
    <property type="protein sequence ID" value="USP77052.1"/>
    <property type="molecule type" value="Genomic_DNA"/>
</dbReference>
<feature type="active site" description="Nucleophile" evidence="16">
    <location>
        <position position="58"/>
    </location>
</feature>
<dbReference type="Proteomes" id="UP001056012">
    <property type="component" value="Chromosome 3"/>
</dbReference>
<keyword evidence="7 15" id="KW-0863">Zinc-finger</keyword>
<feature type="domain" description="PNPLA" evidence="19">
    <location>
        <begin position="10"/>
        <end position="229"/>
    </location>
</feature>
<dbReference type="GO" id="GO:0008270">
    <property type="term" value="F:zinc ion binding"/>
    <property type="evidence" value="ECO:0007669"/>
    <property type="project" value="UniProtKB-KW"/>
</dbReference>
<dbReference type="SUPFAM" id="SSF51905">
    <property type="entry name" value="FAD/NAD(P)-binding domain"/>
    <property type="match status" value="1"/>
</dbReference>
<evidence type="ECO:0000256" key="4">
    <source>
        <dbReference type="ARBA" id="ARBA00022630"/>
    </source>
</evidence>
<dbReference type="CDD" id="cd07216">
    <property type="entry name" value="Pat17_PNPLA8_PNPLA9_like3"/>
    <property type="match status" value="1"/>
</dbReference>
<keyword evidence="12 16" id="KW-0443">Lipid metabolism</keyword>
<feature type="short sequence motif" description="DGA/G" evidence="16">
    <location>
        <begin position="216"/>
        <end position="218"/>
    </location>
</feature>
<gene>
    <name evidence="20" type="ORF">yc1106_04326</name>
</gene>
<evidence type="ECO:0000256" key="1">
    <source>
        <dbReference type="ARBA" id="ARBA00001974"/>
    </source>
</evidence>
<evidence type="ECO:0000259" key="19">
    <source>
        <dbReference type="PROSITE" id="PS51635"/>
    </source>
</evidence>
<evidence type="ECO:0000256" key="2">
    <source>
        <dbReference type="ARBA" id="ARBA00004123"/>
    </source>
</evidence>
<dbReference type="PROSITE" id="PS50157">
    <property type="entry name" value="ZINC_FINGER_C2H2_2"/>
    <property type="match status" value="1"/>
</dbReference>
<dbReference type="GO" id="GO:0005634">
    <property type="term" value="C:nucleus"/>
    <property type="evidence" value="ECO:0007669"/>
    <property type="project" value="UniProtKB-SubCell"/>
</dbReference>
<dbReference type="Gene3D" id="3.30.9.10">
    <property type="entry name" value="D-Amino Acid Oxidase, subunit A, domain 2"/>
    <property type="match status" value="1"/>
</dbReference>
<dbReference type="GO" id="GO:0016787">
    <property type="term" value="F:hydrolase activity"/>
    <property type="evidence" value="ECO:0007669"/>
    <property type="project" value="UniProtKB-UniRule"/>
</dbReference>
<evidence type="ECO:0000259" key="18">
    <source>
        <dbReference type="PROSITE" id="PS50157"/>
    </source>
</evidence>
<dbReference type="PANTHER" id="PTHR43004">
    <property type="entry name" value="TRK SYSTEM POTASSIUM UPTAKE PROTEIN"/>
    <property type="match status" value="1"/>
</dbReference>
<keyword evidence="13" id="KW-0804">Transcription</keyword>
<comment type="similarity">
    <text evidence="3">Belongs to the krueppel C2H2-type zinc-finger protein family.</text>
</comment>
<proteinExistence type="inferred from homology"/>
<accession>A0A9Q8Z649</accession>
<dbReference type="PRINTS" id="PR00420">
    <property type="entry name" value="RNGMNOXGNASE"/>
</dbReference>
<evidence type="ECO:0000256" key="11">
    <source>
        <dbReference type="ARBA" id="ARBA00023015"/>
    </source>
</evidence>
<dbReference type="InterPro" id="IPR002938">
    <property type="entry name" value="FAD-bd"/>
</dbReference>
<evidence type="ECO:0000256" key="15">
    <source>
        <dbReference type="PROSITE-ProRule" id="PRU00042"/>
    </source>
</evidence>
<evidence type="ECO:0000256" key="14">
    <source>
        <dbReference type="ARBA" id="ARBA00023242"/>
    </source>
</evidence>
<feature type="region of interest" description="Disordered" evidence="17">
    <location>
        <begin position="1235"/>
        <end position="1275"/>
    </location>
</feature>
<dbReference type="FunFam" id="3.30.160.60:FF:000193">
    <property type="entry name" value="Zinc finger protein 300"/>
    <property type="match status" value="1"/>
</dbReference>
<feature type="short sequence motif" description="GXSXG" evidence="16">
    <location>
        <begin position="56"/>
        <end position="60"/>
    </location>
</feature>
<dbReference type="VEuPathDB" id="FungiDB:yc1106_04326"/>
<dbReference type="Pfam" id="PF01734">
    <property type="entry name" value="Patatin"/>
    <property type="match status" value="1"/>
</dbReference>
<dbReference type="SUPFAM" id="SSF57667">
    <property type="entry name" value="beta-beta-alpha zinc fingers"/>
    <property type="match status" value="1"/>
</dbReference>
<dbReference type="InterPro" id="IPR050641">
    <property type="entry name" value="RIFMO-like"/>
</dbReference>
<dbReference type="PANTHER" id="PTHR43004:SF19">
    <property type="entry name" value="BINDING MONOOXYGENASE, PUTATIVE (JCVI)-RELATED"/>
    <property type="match status" value="1"/>
</dbReference>
<evidence type="ECO:0000256" key="7">
    <source>
        <dbReference type="ARBA" id="ARBA00022771"/>
    </source>
</evidence>
<dbReference type="GO" id="GO:0071949">
    <property type="term" value="F:FAD binding"/>
    <property type="evidence" value="ECO:0007669"/>
    <property type="project" value="InterPro"/>
</dbReference>
<dbReference type="InterPro" id="IPR002641">
    <property type="entry name" value="PNPLA_dom"/>
</dbReference>
<dbReference type="Gene3D" id="3.50.50.60">
    <property type="entry name" value="FAD/NAD(P)-binding domain"/>
    <property type="match status" value="1"/>
</dbReference>
<evidence type="ECO:0000256" key="12">
    <source>
        <dbReference type="ARBA" id="ARBA00023098"/>
    </source>
</evidence>
<evidence type="ECO:0000313" key="21">
    <source>
        <dbReference type="Proteomes" id="UP001056012"/>
    </source>
</evidence>
<feature type="compositionally biased region" description="Polar residues" evidence="17">
    <location>
        <begin position="1260"/>
        <end position="1275"/>
    </location>
</feature>
<feature type="domain" description="C2H2-type" evidence="18">
    <location>
        <begin position="1208"/>
        <end position="1235"/>
    </location>
</feature>
<keyword evidence="10" id="KW-0560">Oxidoreductase</keyword>
<dbReference type="Pfam" id="PF01494">
    <property type="entry name" value="FAD_binding_3"/>
    <property type="match status" value="1"/>
</dbReference>
<comment type="subcellular location">
    <subcellularLocation>
        <location evidence="2">Nucleus</location>
    </subcellularLocation>
</comment>
<keyword evidence="16" id="KW-0442">Lipid degradation</keyword>
<name>A0A9Q8Z649_CURCL</name>
<evidence type="ECO:0000256" key="6">
    <source>
        <dbReference type="ARBA" id="ARBA00022737"/>
    </source>
</evidence>
<dbReference type="Gene3D" id="3.40.1090.10">
    <property type="entry name" value="Cytosolic phospholipase A2 catalytic domain"/>
    <property type="match status" value="1"/>
</dbReference>
<keyword evidence="5" id="KW-0479">Metal-binding</keyword>
<comment type="cofactor">
    <cofactor evidence="1">
        <name>FAD</name>
        <dbReference type="ChEBI" id="CHEBI:57692"/>
    </cofactor>
</comment>
<evidence type="ECO:0000256" key="8">
    <source>
        <dbReference type="ARBA" id="ARBA00022827"/>
    </source>
</evidence>
<evidence type="ECO:0000256" key="10">
    <source>
        <dbReference type="ARBA" id="ARBA00023002"/>
    </source>
</evidence>
<evidence type="ECO:0000256" key="5">
    <source>
        <dbReference type="ARBA" id="ARBA00022723"/>
    </source>
</evidence>
<organism evidence="20 21">
    <name type="scientific">Curvularia clavata</name>
    <dbReference type="NCBI Taxonomy" id="95742"/>
    <lineage>
        <taxon>Eukaryota</taxon>
        <taxon>Fungi</taxon>
        <taxon>Dikarya</taxon>
        <taxon>Ascomycota</taxon>
        <taxon>Pezizomycotina</taxon>
        <taxon>Dothideomycetes</taxon>
        <taxon>Pleosporomycetidae</taxon>
        <taxon>Pleosporales</taxon>
        <taxon>Pleosporineae</taxon>
        <taxon>Pleosporaceae</taxon>
        <taxon>Curvularia</taxon>
    </lineage>
</organism>
<feature type="active site" description="Proton acceptor" evidence="16">
    <location>
        <position position="216"/>
    </location>
</feature>
<evidence type="ECO:0000256" key="13">
    <source>
        <dbReference type="ARBA" id="ARBA00023163"/>
    </source>
</evidence>
<dbReference type="OrthoDB" id="2690153at2759"/>
<keyword evidence="6" id="KW-0677">Repeat</keyword>
<dbReference type="Gene3D" id="3.30.160.60">
    <property type="entry name" value="Classic Zinc Finger"/>
    <property type="match status" value="1"/>
</dbReference>
<dbReference type="PROSITE" id="PS51635">
    <property type="entry name" value="PNPLA"/>
    <property type="match status" value="1"/>
</dbReference>
<dbReference type="InterPro" id="IPR016035">
    <property type="entry name" value="Acyl_Trfase/lysoPLipase"/>
</dbReference>
<dbReference type="InterPro" id="IPR036236">
    <property type="entry name" value="Znf_C2H2_sf"/>
</dbReference>
<evidence type="ECO:0000256" key="3">
    <source>
        <dbReference type="ARBA" id="ARBA00006991"/>
    </source>
</evidence>
<keyword evidence="9" id="KW-0862">Zinc</keyword>
<feature type="short sequence motif" description="GXGXXG" evidence="16">
    <location>
        <begin position="14"/>
        <end position="19"/>
    </location>
</feature>
<evidence type="ECO:0000256" key="9">
    <source>
        <dbReference type="ARBA" id="ARBA00022833"/>
    </source>
</evidence>
<dbReference type="GO" id="GO:0046486">
    <property type="term" value="P:glycerolipid metabolic process"/>
    <property type="evidence" value="ECO:0007669"/>
    <property type="project" value="UniProtKB-ARBA"/>
</dbReference>
<keyword evidence="16" id="KW-0378">Hydrolase</keyword>
<keyword evidence="11" id="KW-0805">Transcription regulation</keyword>
<evidence type="ECO:0008006" key="22">
    <source>
        <dbReference type="Google" id="ProtNLM"/>
    </source>
</evidence>
<dbReference type="Gene3D" id="3.40.30.120">
    <property type="match status" value="1"/>
</dbReference>
<dbReference type="SUPFAM" id="SSF52151">
    <property type="entry name" value="FabD/lysophospholipase-like"/>
    <property type="match status" value="1"/>
</dbReference>
<evidence type="ECO:0000256" key="16">
    <source>
        <dbReference type="PROSITE-ProRule" id="PRU01161"/>
    </source>
</evidence>
<reference evidence="20" key="1">
    <citation type="submission" date="2021-12" db="EMBL/GenBank/DDBJ databases">
        <title>Curvularia clavata genome.</title>
        <authorList>
            <person name="Cao Y."/>
        </authorList>
    </citation>
    <scope>NUCLEOTIDE SEQUENCE</scope>
    <source>
        <strain evidence="20">Yc1106</strain>
    </source>
</reference>
<dbReference type="PROSITE" id="PS00028">
    <property type="entry name" value="ZINC_FINGER_C2H2_1"/>
    <property type="match status" value="1"/>
</dbReference>